<keyword evidence="4" id="KW-0472">Membrane</keyword>
<feature type="transmembrane region" description="Helical" evidence="4">
    <location>
        <begin position="315"/>
        <end position="335"/>
    </location>
</feature>
<protein>
    <submittedName>
        <fullName evidence="5">Glycosyltransferase family 2 protein</fullName>
    </submittedName>
</protein>
<organism evidence="5 6">
    <name type="scientific">Rufibacter sediminis</name>
    <dbReference type="NCBI Taxonomy" id="2762756"/>
    <lineage>
        <taxon>Bacteria</taxon>
        <taxon>Pseudomonadati</taxon>
        <taxon>Bacteroidota</taxon>
        <taxon>Cytophagia</taxon>
        <taxon>Cytophagales</taxon>
        <taxon>Hymenobacteraceae</taxon>
        <taxon>Rufibacter</taxon>
    </lineage>
</organism>
<keyword evidence="6" id="KW-1185">Reference proteome</keyword>
<dbReference type="Pfam" id="PF13641">
    <property type="entry name" value="Glyco_tranf_2_3"/>
    <property type="match status" value="1"/>
</dbReference>
<accession>A0ABR6VPP7</accession>
<evidence type="ECO:0000256" key="3">
    <source>
        <dbReference type="ARBA" id="ARBA00022679"/>
    </source>
</evidence>
<comment type="similarity">
    <text evidence="1">Belongs to the glycosyltransferase 2 family.</text>
</comment>
<dbReference type="Gene3D" id="3.90.550.10">
    <property type="entry name" value="Spore Coat Polysaccharide Biosynthesis Protein SpsA, Chain A"/>
    <property type="match status" value="1"/>
</dbReference>
<feature type="transmembrane region" description="Helical" evidence="4">
    <location>
        <begin position="342"/>
        <end position="363"/>
    </location>
</feature>
<dbReference type="CDD" id="cd06423">
    <property type="entry name" value="CESA_like"/>
    <property type="match status" value="1"/>
</dbReference>
<dbReference type="Proteomes" id="UP000659698">
    <property type="component" value="Unassembled WGS sequence"/>
</dbReference>
<evidence type="ECO:0000256" key="2">
    <source>
        <dbReference type="ARBA" id="ARBA00022676"/>
    </source>
</evidence>
<dbReference type="EMBL" id="JACOAF010000016">
    <property type="protein sequence ID" value="MBC3539164.1"/>
    <property type="molecule type" value="Genomic_DNA"/>
</dbReference>
<dbReference type="PANTHER" id="PTHR43630">
    <property type="entry name" value="POLY-BETA-1,6-N-ACETYL-D-GLUCOSAMINE SYNTHASE"/>
    <property type="match status" value="1"/>
</dbReference>
<dbReference type="RefSeq" id="WP_186634304.1">
    <property type="nucleotide sequence ID" value="NZ_JACOAF010000016.1"/>
</dbReference>
<gene>
    <name evidence="5" type="ORF">H7U12_05695</name>
</gene>
<sequence length="411" mass="46254">MPSFFKNKLKIPMVLFGSVVSILLYAIGIFLLFNCCYLLFFALAGHKKVQPLQEKVKLDRRFCVLIPAYRENEVVLESSKAALRHAYSGDFDVFVIADGLEPETLQELKTSGVGVLEVFFEKSTKGKALSAALGMLPEHAYDIVAILDVDNLMGQNFMQEVNKAFNAGYKVVQAHRTAKNMDSAFALLDACNEEINNTIYRKGHYAIGMSSALIGSGMAFDFAYLKKLLQGIGETVGEDKELDFRIVKDQEKICYLDQVYVYDEKIENAKVFTQQRTRWIAAQLEFLEKYAAEGVVQLFRNGNFEFFNKVVQAFLVPRVLLIGVLGLFFLSSLVLPVGPSPLFWAVLLLMLSAALFIALPGRFYRNKKLWQAILHLPYALFCMVKALFQIKKAKTSFLSTPHKVKAVSPEV</sequence>
<evidence type="ECO:0000313" key="6">
    <source>
        <dbReference type="Proteomes" id="UP000659698"/>
    </source>
</evidence>
<evidence type="ECO:0000313" key="5">
    <source>
        <dbReference type="EMBL" id="MBC3539164.1"/>
    </source>
</evidence>
<proteinExistence type="inferred from homology"/>
<keyword evidence="2" id="KW-0328">Glycosyltransferase</keyword>
<dbReference type="PANTHER" id="PTHR43630:SF1">
    <property type="entry name" value="POLY-BETA-1,6-N-ACETYL-D-GLUCOSAMINE SYNTHASE"/>
    <property type="match status" value="1"/>
</dbReference>
<evidence type="ECO:0000256" key="4">
    <source>
        <dbReference type="SAM" id="Phobius"/>
    </source>
</evidence>
<dbReference type="SUPFAM" id="SSF53448">
    <property type="entry name" value="Nucleotide-diphospho-sugar transferases"/>
    <property type="match status" value="1"/>
</dbReference>
<name>A0ABR6VPP7_9BACT</name>
<reference evidence="5 6" key="1">
    <citation type="journal article" date="2019" name="Int. J. Syst. Evol. Microbiol.">
        <title>Rufibacter sediminis sp. nov., isolated from freshwater lake sediment.</title>
        <authorList>
            <person name="Qu J.H."/>
            <person name="Zhang L.J."/>
            <person name="Fu Y.H."/>
            <person name="Li H.F."/>
        </authorList>
    </citation>
    <scope>NUCLEOTIDE SEQUENCE [LARGE SCALE GENOMIC DNA]</scope>
    <source>
        <strain evidence="5 6">H-1</strain>
    </source>
</reference>
<keyword evidence="3" id="KW-0808">Transferase</keyword>
<feature type="transmembrane region" description="Helical" evidence="4">
    <location>
        <begin position="20"/>
        <end position="45"/>
    </location>
</feature>
<evidence type="ECO:0000256" key="1">
    <source>
        <dbReference type="ARBA" id="ARBA00006739"/>
    </source>
</evidence>
<comment type="caution">
    <text evidence="5">The sequence shown here is derived from an EMBL/GenBank/DDBJ whole genome shotgun (WGS) entry which is preliminary data.</text>
</comment>
<dbReference type="InterPro" id="IPR029044">
    <property type="entry name" value="Nucleotide-diphossugar_trans"/>
</dbReference>
<keyword evidence="4" id="KW-0812">Transmembrane</keyword>
<keyword evidence="4" id="KW-1133">Transmembrane helix</keyword>